<dbReference type="Gene3D" id="2.40.50.140">
    <property type="entry name" value="Nucleic acid-binding proteins"/>
    <property type="match status" value="1"/>
</dbReference>
<dbReference type="Proteomes" id="UP000886100">
    <property type="component" value="Unassembled WGS sequence"/>
</dbReference>
<evidence type="ECO:0000256" key="3">
    <source>
        <dbReference type="ARBA" id="ARBA00021310"/>
    </source>
</evidence>
<keyword evidence="4 8" id="KW-0227">DNA damage</keyword>
<dbReference type="InterPro" id="IPR042242">
    <property type="entry name" value="RecO_C"/>
</dbReference>
<evidence type="ECO:0000256" key="6">
    <source>
        <dbReference type="ARBA" id="ARBA00023204"/>
    </source>
</evidence>
<protein>
    <recommendedName>
        <fullName evidence="3 8">DNA repair protein RecO</fullName>
    </recommendedName>
    <alternativeName>
        <fullName evidence="7 8">Recombination protein O</fullName>
    </alternativeName>
</protein>
<dbReference type="SUPFAM" id="SSF50249">
    <property type="entry name" value="Nucleic acid-binding proteins"/>
    <property type="match status" value="1"/>
</dbReference>
<sequence length="242" mass="26678">MSPELVPTLVLHRRRYGETGLLLELFTLTQGRVPVIARGAASPRSRRRGLLQPFVPLRVAWRGRGEVGTLTTVEADGVPMQLSGRVLYAGLYLNELLTRLLPRGDAAPQLFHHYRQALDDLASGGDLEGALRRFEMRLLEDLGYAPDLGRQVDGTPVVAEGRYRCEPGSGVTIAGDSGPETLSGETLLALAEGRLPASETLRREARQLMRRLLAPHLGERPLKSRELFRTMRAVSRTPGNSR</sequence>
<dbReference type="InterPro" id="IPR022572">
    <property type="entry name" value="DNA_rep/recomb_RecO_N"/>
</dbReference>
<dbReference type="Gene3D" id="1.20.1440.120">
    <property type="entry name" value="Recombination protein O, C-terminal domain"/>
    <property type="match status" value="1"/>
</dbReference>
<evidence type="ECO:0000256" key="1">
    <source>
        <dbReference type="ARBA" id="ARBA00003065"/>
    </source>
</evidence>
<evidence type="ECO:0000256" key="4">
    <source>
        <dbReference type="ARBA" id="ARBA00022763"/>
    </source>
</evidence>
<proteinExistence type="inferred from homology"/>
<keyword evidence="5 8" id="KW-0233">DNA recombination</keyword>
<comment type="function">
    <text evidence="1 8">Involved in DNA repair and RecF pathway recombination.</text>
</comment>
<dbReference type="InterPro" id="IPR012340">
    <property type="entry name" value="NA-bd_OB-fold"/>
</dbReference>
<dbReference type="EMBL" id="DROM01000325">
    <property type="protein sequence ID" value="HHH13654.1"/>
    <property type="molecule type" value="Genomic_DNA"/>
</dbReference>
<dbReference type="HAMAP" id="MF_00201">
    <property type="entry name" value="RecO"/>
    <property type="match status" value="1"/>
</dbReference>
<dbReference type="AlphaFoldDB" id="A0A7C5IZ24"/>
<dbReference type="GO" id="GO:0006310">
    <property type="term" value="P:DNA recombination"/>
    <property type="evidence" value="ECO:0007669"/>
    <property type="project" value="UniProtKB-UniRule"/>
</dbReference>
<comment type="caution">
    <text evidence="10">The sequence shown here is derived from an EMBL/GenBank/DDBJ whole genome shotgun (WGS) entry which is preliminary data.</text>
</comment>
<reference evidence="10" key="1">
    <citation type="journal article" date="2020" name="mSystems">
        <title>Genome- and Community-Level Interaction Insights into Carbon Utilization and Element Cycling Functions of Hydrothermarchaeota in Hydrothermal Sediment.</title>
        <authorList>
            <person name="Zhou Z."/>
            <person name="Liu Y."/>
            <person name="Xu W."/>
            <person name="Pan J."/>
            <person name="Luo Z.H."/>
            <person name="Li M."/>
        </authorList>
    </citation>
    <scope>NUCLEOTIDE SEQUENCE [LARGE SCALE GENOMIC DNA]</scope>
    <source>
        <strain evidence="10">HyVt-535</strain>
    </source>
</reference>
<evidence type="ECO:0000256" key="5">
    <source>
        <dbReference type="ARBA" id="ARBA00023172"/>
    </source>
</evidence>
<gene>
    <name evidence="8 10" type="primary">recO</name>
    <name evidence="10" type="ORF">ENJ98_05405</name>
</gene>
<dbReference type="PANTHER" id="PTHR33991:SF1">
    <property type="entry name" value="DNA REPAIR PROTEIN RECO"/>
    <property type="match status" value="1"/>
</dbReference>
<organism evidence="10">
    <name type="scientific">Thiolapillus brandeum</name>
    <dbReference type="NCBI Taxonomy" id="1076588"/>
    <lineage>
        <taxon>Bacteria</taxon>
        <taxon>Pseudomonadati</taxon>
        <taxon>Pseudomonadota</taxon>
        <taxon>Gammaproteobacteria</taxon>
        <taxon>Chromatiales</taxon>
        <taxon>Sedimenticolaceae</taxon>
        <taxon>Thiolapillus</taxon>
    </lineage>
</organism>
<evidence type="ECO:0000259" key="9">
    <source>
        <dbReference type="Pfam" id="PF11967"/>
    </source>
</evidence>
<evidence type="ECO:0000256" key="2">
    <source>
        <dbReference type="ARBA" id="ARBA00007452"/>
    </source>
</evidence>
<feature type="domain" description="DNA replication/recombination mediator RecO N-terminal" evidence="9">
    <location>
        <begin position="8"/>
        <end position="74"/>
    </location>
</feature>
<dbReference type="Pfam" id="PF02565">
    <property type="entry name" value="RecO_C"/>
    <property type="match status" value="1"/>
</dbReference>
<evidence type="ECO:0000256" key="7">
    <source>
        <dbReference type="ARBA" id="ARBA00033409"/>
    </source>
</evidence>
<dbReference type="PANTHER" id="PTHR33991">
    <property type="entry name" value="DNA REPAIR PROTEIN RECO"/>
    <property type="match status" value="1"/>
</dbReference>
<dbReference type="SUPFAM" id="SSF57863">
    <property type="entry name" value="ArfGap/RecO-like zinc finger"/>
    <property type="match status" value="1"/>
</dbReference>
<dbReference type="GO" id="GO:0043590">
    <property type="term" value="C:bacterial nucleoid"/>
    <property type="evidence" value="ECO:0007669"/>
    <property type="project" value="TreeGrafter"/>
</dbReference>
<keyword evidence="6 8" id="KW-0234">DNA repair</keyword>
<evidence type="ECO:0000313" key="10">
    <source>
        <dbReference type="EMBL" id="HHH13654.1"/>
    </source>
</evidence>
<name>A0A7C5IZ24_9GAMM</name>
<dbReference type="Pfam" id="PF11967">
    <property type="entry name" value="RecO_N"/>
    <property type="match status" value="1"/>
</dbReference>
<dbReference type="InterPro" id="IPR003717">
    <property type="entry name" value="RecO"/>
</dbReference>
<dbReference type="GO" id="GO:0006302">
    <property type="term" value="P:double-strand break repair"/>
    <property type="evidence" value="ECO:0007669"/>
    <property type="project" value="TreeGrafter"/>
</dbReference>
<dbReference type="InterPro" id="IPR037278">
    <property type="entry name" value="ARFGAP/RecO"/>
</dbReference>
<evidence type="ECO:0000256" key="8">
    <source>
        <dbReference type="HAMAP-Rule" id="MF_00201"/>
    </source>
</evidence>
<dbReference type="NCBIfam" id="TIGR00613">
    <property type="entry name" value="reco"/>
    <property type="match status" value="1"/>
</dbReference>
<accession>A0A7C5IZ24</accession>
<comment type="similarity">
    <text evidence="2 8">Belongs to the RecO family.</text>
</comment>